<dbReference type="EMBL" id="CAXKWB010014283">
    <property type="protein sequence ID" value="CAL4110106.1"/>
    <property type="molecule type" value="Genomic_DNA"/>
</dbReference>
<gene>
    <name evidence="1" type="ORF">MNOR_LOCUS19316</name>
</gene>
<dbReference type="Proteomes" id="UP001497623">
    <property type="component" value="Unassembled WGS sequence"/>
</dbReference>
<evidence type="ECO:0000313" key="2">
    <source>
        <dbReference type="Proteomes" id="UP001497623"/>
    </source>
</evidence>
<evidence type="ECO:0000313" key="1">
    <source>
        <dbReference type="EMBL" id="CAL4110106.1"/>
    </source>
</evidence>
<sequence>MKITRRIKYTGCNFRKLTRTQNGRICVRKLLQNGGDMYRTSKNKQHLVSCITRICDTPNTKKKKKKKLGFGRKPKPNNFFQKYHINLTTKSTTYNNISVLSTYTYHTNNYTTKNKKNP</sequence>
<name>A0AAV2R3Y0_MEGNR</name>
<keyword evidence="2" id="KW-1185">Reference proteome</keyword>
<protein>
    <recommendedName>
        <fullName evidence="3">Ribosomal protein L34</fullName>
    </recommendedName>
</protein>
<accession>A0AAV2R3Y0</accession>
<proteinExistence type="predicted"/>
<reference evidence="1 2" key="1">
    <citation type="submission" date="2024-05" db="EMBL/GenBank/DDBJ databases">
        <authorList>
            <person name="Wallberg A."/>
        </authorList>
    </citation>
    <scope>NUCLEOTIDE SEQUENCE [LARGE SCALE GENOMIC DNA]</scope>
</reference>
<organism evidence="1 2">
    <name type="scientific">Meganyctiphanes norvegica</name>
    <name type="common">Northern krill</name>
    <name type="synonym">Thysanopoda norvegica</name>
    <dbReference type="NCBI Taxonomy" id="48144"/>
    <lineage>
        <taxon>Eukaryota</taxon>
        <taxon>Metazoa</taxon>
        <taxon>Ecdysozoa</taxon>
        <taxon>Arthropoda</taxon>
        <taxon>Crustacea</taxon>
        <taxon>Multicrustacea</taxon>
        <taxon>Malacostraca</taxon>
        <taxon>Eumalacostraca</taxon>
        <taxon>Eucarida</taxon>
        <taxon>Euphausiacea</taxon>
        <taxon>Euphausiidae</taxon>
        <taxon>Meganyctiphanes</taxon>
    </lineage>
</organism>
<comment type="caution">
    <text evidence="1">The sequence shown here is derived from an EMBL/GenBank/DDBJ whole genome shotgun (WGS) entry which is preliminary data.</text>
</comment>
<dbReference type="AlphaFoldDB" id="A0AAV2R3Y0"/>
<evidence type="ECO:0008006" key="3">
    <source>
        <dbReference type="Google" id="ProtNLM"/>
    </source>
</evidence>